<protein>
    <recommendedName>
        <fullName evidence="3">Tc1-like transposase DDE domain-containing protein</fullName>
    </recommendedName>
</protein>
<gene>
    <name evidence="1" type="ORF">JTE90_025715</name>
</gene>
<sequence>MIGFRWKNTVDKRQFLMEEPNIVQWRYRYLRFMKKYRDDNRNIIYLDETWINNNLSFGKCTQLEKIDGFKKHTAGQRLIVVHAGNGNGFVGGGRQFRVQVWHRIVRLSWSDELRQLFQVGRRKTSP</sequence>
<keyword evidence="2" id="KW-1185">Reference proteome</keyword>
<reference evidence="1 2" key="1">
    <citation type="journal article" date="2022" name="Nat. Ecol. Evol.">
        <title>A masculinizing supergene underlies an exaggerated male reproductive morph in a spider.</title>
        <authorList>
            <person name="Hendrickx F."/>
            <person name="De Corte Z."/>
            <person name="Sonet G."/>
            <person name="Van Belleghem S.M."/>
            <person name="Kostlbacher S."/>
            <person name="Vangestel C."/>
        </authorList>
    </citation>
    <scope>NUCLEOTIDE SEQUENCE [LARGE SCALE GENOMIC DNA]</scope>
    <source>
        <strain evidence="1">W744_W776</strain>
    </source>
</reference>
<dbReference type="EMBL" id="JAFNEN010000402">
    <property type="protein sequence ID" value="KAG8183832.1"/>
    <property type="molecule type" value="Genomic_DNA"/>
</dbReference>
<evidence type="ECO:0000313" key="1">
    <source>
        <dbReference type="EMBL" id="KAG8183832.1"/>
    </source>
</evidence>
<organism evidence="1 2">
    <name type="scientific">Oedothorax gibbosus</name>
    <dbReference type="NCBI Taxonomy" id="931172"/>
    <lineage>
        <taxon>Eukaryota</taxon>
        <taxon>Metazoa</taxon>
        <taxon>Ecdysozoa</taxon>
        <taxon>Arthropoda</taxon>
        <taxon>Chelicerata</taxon>
        <taxon>Arachnida</taxon>
        <taxon>Araneae</taxon>
        <taxon>Araneomorphae</taxon>
        <taxon>Entelegynae</taxon>
        <taxon>Araneoidea</taxon>
        <taxon>Linyphiidae</taxon>
        <taxon>Erigoninae</taxon>
        <taxon>Oedothorax</taxon>
    </lineage>
</organism>
<proteinExistence type="predicted"/>
<name>A0AAV6UHI3_9ARAC</name>
<evidence type="ECO:0008006" key="3">
    <source>
        <dbReference type="Google" id="ProtNLM"/>
    </source>
</evidence>
<dbReference type="Proteomes" id="UP000827092">
    <property type="component" value="Unassembled WGS sequence"/>
</dbReference>
<dbReference type="AlphaFoldDB" id="A0AAV6UHI3"/>
<evidence type="ECO:0000313" key="2">
    <source>
        <dbReference type="Proteomes" id="UP000827092"/>
    </source>
</evidence>
<comment type="caution">
    <text evidence="1">The sequence shown here is derived from an EMBL/GenBank/DDBJ whole genome shotgun (WGS) entry which is preliminary data.</text>
</comment>
<accession>A0AAV6UHI3</accession>